<keyword evidence="1" id="KW-0732">Signal</keyword>
<feature type="domain" description="Ig-like" evidence="5">
    <location>
        <begin position="134"/>
        <end position="226"/>
    </location>
</feature>
<dbReference type="EMBL" id="CP092871">
    <property type="protein sequence ID" value="UYV72576.1"/>
    <property type="molecule type" value="Genomic_DNA"/>
</dbReference>
<dbReference type="InterPro" id="IPR007110">
    <property type="entry name" value="Ig-like_dom"/>
</dbReference>
<dbReference type="InterPro" id="IPR013783">
    <property type="entry name" value="Ig-like_fold"/>
</dbReference>
<dbReference type="Proteomes" id="UP001235939">
    <property type="component" value="Chromosome 09"/>
</dbReference>
<evidence type="ECO:0000256" key="1">
    <source>
        <dbReference type="ARBA" id="ARBA00022729"/>
    </source>
</evidence>
<dbReference type="PANTHER" id="PTHR12231">
    <property type="entry name" value="CTX-RELATED TYPE I TRANSMEMBRANE PROTEIN"/>
    <property type="match status" value="1"/>
</dbReference>
<dbReference type="SMART" id="SM00408">
    <property type="entry name" value="IGc2"/>
    <property type="match status" value="2"/>
</dbReference>
<evidence type="ECO:0000256" key="3">
    <source>
        <dbReference type="ARBA" id="ARBA00023157"/>
    </source>
</evidence>
<keyword evidence="4" id="KW-0393">Immunoglobulin domain</keyword>
<dbReference type="InterPro" id="IPR051170">
    <property type="entry name" value="Neural/epithelial_adhesion"/>
</dbReference>
<evidence type="ECO:0000313" key="7">
    <source>
        <dbReference type="Proteomes" id="UP001235939"/>
    </source>
</evidence>
<dbReference type="InterPro" id="IPR003599">
    <property type="entry name" value="Ig_sub"/>
</dbReference>
<dbReference type="Gene3D" id="2.60.40.10">
    <property type="entry name" value="Immunoglobulins"/>
    <property type="match status" value="2"/>
</dbReference>
<dbReference type="InterPro" id="IPR036179">
    <property type="entry name" value="Ig-like_dom_sf"/>
</dbReference>
<reference evidence="6 7" key="1">
    <citation type="submission" date="2022-01" db="EMBL/GenBank/DDBJ databases">
        <title>A chromosomal length assembly of Cordylochernes scorpioides.</title>
        <authorList>
            <person name="Zeh D."/>
            <person name="Zeh J."/>
        </authorList>
    </citation>
    <scope>NUCLEOTIDE SEQUENCE [LARGE SCALE GENOMIC DNA]</scope>
    <source>
        <strain evidence="6">IN4F17</strain>
        <tissue evidence="6">Whole Body</tissue>
    </source>
</reference>
<evidence type="ECO:0000256" key="2">
    <source>
        <dbReference type="ARBA" id="ARBA00022737"/>
    </source>
</evidence>
<evidence type="ECO:0000259" key="5">
    <source>
        <dbReference type="PROSITE" id="PS50835"/>
    </source>
</evidence>
<dbReference type="PANTHER" id="PTHR12231:SF253">
    <property type="entry name" value="DPR-INTERACTING PROTEIN ETA, ISOFORM B-RELATED"/>
    <property type="match status" value="1"/>
</dbReference>
<dbReference type="PROSITE" id="PS50835">
    <property type="entry name" value="IG_LIKE"/>
    <property type="match status" value="2"/>
</dbReference>
<sequence>MYRHTSVVSRETLSRPAPITIQIITAVAMRSTCVTPVPAKFDENATSSDTEVKENQDVHLRCSASGTPSPVITWRKESDKELVLGSKKVSSVQGEWLNITKANRLHMGAYLCIASNGVPPAVSKRIMLSINFAPMIWIPDQLVGAALGSDVTLHCNLESHPKSVTFWSREGGVMLLSNNKYDTLLVDPVLYKVKMRLRIKDLQPEDYGTYKCVAKNALGETEGSIRLYGRSLRTVATYHTSSSF</sequence>
<evidence type="ECO:0000256" key="4">
    <source>
        <dbReference type="ARBA" id="ARBA00023319"/>
    </source>
</evidence>
<dbReference type="Pfam" id="PF13927">
    <property type="entry name" value="Ig_3"/>
    <property type="match status" value="2"/>
</dbReference>
<dbReference type="SMART" id="SM00409">
    <property type="entry name" value="IG"/>
    <property type="match status" value="2"/>
</dbReference>
<keyword evidence="2" id="KW-0677">Repeat</keyword>
<dbReference type="InterPro" id="IPR003598">
    <property type="entry name" value="Ig_sub2"/>
</dbReference>
<gene>
    <name evidence="6" type="ORF">LAZ67_9003828</name>
</gene>
<name>A0ABY6KUQ9_9ARAC</name>
<feature type="domain" description="Ig-like" evidence="5">
    <location>
        <begin position="38"/>
        <end position="129"/>
    </location>
</feature>
<organism evidence="6 7">
    <name type="scientific">Cordylochernes scorpioides</name>
    <dbReference type="NCBI Taxonomy" id="51811"/>
    <lineage>
        <taxon>Eukaryota</taxon>
        <taxon>Metazoa</taxon>
        <taxon>Ecdysozoa</taxon>
        <taxon>Arthropoda</taxon>
        <taxon>Chelicerata</taxon>
        <taxon>Arachnida</taxon>
        <taxon>Pseudoscorpiones</taxon>
        <taxon>Cheliferoidea</taxon>
        <taxon>Chernetidae</taxon>
        <taxon>Cordylochernes</taxon>
    </lineage>
</organism>
<dbReference type="SUPFAM" id="SSF48726">
    <property type="entry name" value="Immunoglobulin"/>
    <property type="match status" value="2"/>
</dbReference>
<accession>A0ABY6KUQ9</accession>
<evidence type="ECO:0000313" key="6">
    <source>
        <dbReference type="EMBL" id="UYV72576.1"/>
    </source>
</evidence>
<keyword evidence="7" id="KW-1185">Reference proteome</keyword>
<proteinExistence type="predicted"/>
<keyword evidence="3" id="KW-1015">Disulfide bond</keyword>
<protein>
    <submittedName>
        <fullName evidence="6">LSAMP</fullName>
    </submittedName>
</protein>